<reference evidence="14 15" key="1">
    <citation type="submission" date="2014-11" db="EMBL/GenBank/DDBJ databases">
        <title>Genetic blueprint of the zoonotic pathogen Toxocara canis.</title>
        <authorList>
            <person name="Zhu X.-Q."/>
            <person name="Korhonen P.K."/>
            <person name="Cai H."/>
            <person name="Young N.D."/>
            <person name="Nejsum P."/>
            <person name="von Samson-Himmelstjerna G."/>
            <person name="Boag P.R."/>
            <person name="Tan P."/>
            <person name="Li Q."/>
            <person name="Min J."/>
            <person name="Yang Y."/>
            <person name="Wang X."/>
            <person name="Fang X."/>
            <person name="Hall R.S."/>
            <person name="Hofmann A."/>
            <person name="Sternberg P.W."/>
            <person name="Jex A.R."/>
            <person name="Gasser R.B."/>
        </authorList>
    </citation>
    <scope>NUCLEOTIDE SEQUENCE [LARGE SCALE GENOMIC DNA]</scope>
    <source>
        <strain evidence="14">PN_DK_2014</strain>
    </source>
</reference>
<keyword evidence="3 14" id="KW-0489">Methyltransferase</keyword>
<dbReference type="SMART" id="SM00508">
    <property type="entry name" value="PostSET"/>
    <property type="match status" value="1"/>
</dbReference>
<keyword evidence="4 14" id="KW-0808">Transferase</keyword>
<dbReference type="EMBL" id="JPKZ01002397">
    <property type="protein sequence ID" value="KHN76873.1"/>
    <property type="molecule type" value="Genomic_DNA"/>
</dbReference>
<evidence type="ECO:0000256" key="4">
    <source>
        <dbReference type="ARBA" id="ARBA00022679"/>
    </source>
</evidence>
<dbReference type="InterPro" id="IPR001214">
    <property type="entry name" value="SET_dom"/>
</dbReference>
<keyword evidence="7" id="KW-0539">Nucleus</keyword>
<dbReference type="InterPro" id="IPR024657">
    <property type="entry name" value="COMPASS_Set1_N-SET"/>
</dbReference>
<feature type="domain" description="Post-SET" evidence="13">
    <location>
        <begin position="344"/>
        <end position="360"/>
    </location>
</feature>
<protein>
    <recommendedName>
        <fullName evidence="2">[histone H3]-lysine(4) N-trimethyltransferase</fullName>
        <ecNumber evidence="2">2.1.1.354</ecNumber>
    </recommendedName>
</protein>
<evidence type="ECO:0000259" key="13">
    <source>
        <dbReference type="PROSITE" id="PS50868"/>
    </source>
</evidence>
<gene>
    <name evidence="14" type="primary">set-2</name>
    <name evidence="14" type="ORF">Tcan_03727</name>
</gene>
<dbReference type="OrthoDB" id="308383at2759"/>
<evidence type="ECO:0000256" key="5">
    <source>
        <dbReference type="ARBA" id="ARBA00022691"/>
    </source>
</evidence>
<dbReference type="STRING" id="6265.A0A0B2V5N1"/>
<evidence type="ECO:0000256" key="1">
    <source>
        <dbReference type="ARBA" id="ARBA00004123"/>
    </source>
</evidence>
<dbReference type="SMART" id="SM01291">
    <property type="entry name" value="N-SET"/>
    <property type="match status" value="1"/>
</dbReference>
<evidence type="ECO:0000256" key="3">
    <source>
        <dbReference type="ARBA" id="ARBA00022603"/>
    </source>
</evidence>
<evidence type="ECO:0000313" key="14">
    <source>
        <dbReference type="EMBL" id="KHN76873.1"/>
    </source>
</evidence>
<feature type="region of interest" description="Disordered" evidence="11">
    <location>
        <begin position="1"/>
        <end position="20"/>
    </location>
</feature>
<comment type="caution">
    <text evidence="14">The sequence shown here is derived from an EMBL/GenBank/DDBJ whole genome shotgun (WGS) entry which is preliminary data.</text>
</comment>
<dbReference type="Pfam" id="PF11764">
    <property type="entry name" value="N-SET"/>
    <property type="match status" value="1"/>
</dbReference>
<dbReference type="AlphaFoldDB" id="A0A0B2V5N1"/>
<comment type="catalytic activity">
    <reaction evidence="9">
        <text>N(6)-methyl-L-lysyl(4)-[histone H3] + S-adenosyl-L-methionine = N(6),N(6)-dimethyl-L-lysyl(4)-[histone H3] + S-adenosyl-L-homocysteine + H(+)</text>
        <dbReference type="Rhea" id="RHEA:60268"/>
        <dbReference type="Rhea" id="RHEA-COMP:15540"/>
        <dbReference type="Rhea" id="RHEA-COMP:15543"/>
        <dbReference type="ChEBI" id="CHEBI:15378"/>
        <dbReference type="ChEBI" id="CHEBI:57856"/>
        <dbReference type="ChEBI" id="CHEBI:59789"/>
        <dbReference type="ChEBI" id="CHEBI:61929"/>
        <dbReference type="ChEBI" id="CHEBI:61976"/>
    </reaction>
</comment>
<evidence type="ECO:0000256" key="9">
    <source>
        <dbReference type="ARBA" id="ARBA00047583"/>
    </source>
</evidence>
<dbReference type="GO" id="GO:0048188">
    <property type="term" value="C:Set1C/COMPASS complex"/>
    <property type="evidence" value="ECO:0007669"/>
    <property type="project" value="TreeGrafter"/>
</dbReference>
<keyword evidence="6" id="KW-0156">Chromatin regulator</keyword>
<evidence type="ECO:0000256" key="2">
    <source>
        <dbReference type="ARBA" id="ARBA00012182"/>
    </source>
</evidence>
<dbReference type="PANTHER" id="PTHR45814:SF2">
    <property type="entry name" value="HISTONE-LYSINE N-METHYLTRANSFERASE SETD1"/>
    <property type="match status" value="1"/>
</dbReference>
<comment type="subcellular location">
    <subcellularLocation>
        <location evidence="1">Nucleus</location>
    </subcellularLocation>
</comment>
<dbReference type="Pfam" id="PF00856">
    <property type="entry name" value="SET"/>
    <property type="match status" value="1"/>
</dbReference>
<keyword evidence="5" id="KW-0949">S-adenosyl-L-methionine</keyword>
<name>A0A0B2V5N1_TOXCA</name>
<keyword evidence="15" id="KW-1185">Reference proteome</keyword>
<dbReference type="PROSITE" id="PS50280">
    <property type="entry name" value="SET"/>
    <property type="match status" value="1"/>
</dbReference>
<dbReference type="OMA" id="RERRYIS"/>
<dbReference type="EC" id="2.1.1.354" evidence="2"/>
<dbReference type="PROSITE" id="PS50868">
    <property type="entry name" value="POST_SET"/>
    <property type="match status" value="1"/>
</dbReference>
<organism evidence="14 15">
    <name type="scientific">Toxocara canis</name>
    <name type="common">Canine roundworm</name>
    <dbReference type="NCBI Taxonomy" id="6265"/>
    <lineage>
        <taxon>Eukaryota</taxon>
        <taxon>Metazoa</taxon>
        <taxon>Ecdysozoa</taxon>
        <taxon>Nematoda</taxon>
        <taxon>Chromadorea</taxon>
        <taxon>Rhabditida</taxon>
        <taxon>Spirurina</taxon>
        <taxon>Ascaridomorpha</taxon>
        <taxon>Ascaridoidea</taxon>
        <taxon>Toxocaridae</taxon>
        <taxon>Toxocara</taxon>
    </lineage>
</organism>
<dbReference type="InterPro" id="IPR003616">
    <property type="entry name" value="Post-SET_dom"/>
</dbReference>
<dbReference type="SMART" id="SM00317">
    <property type="entry name" value="SET"/>
    <property type="match status" value="1"/>
</dbReference>
<dbReference type="GO" id="GO:0032259">
    <property type="term" value="P:methylation"/>
    <property type="evidence" value="ECO:0007669"/>
    <property type="project" value="UniProtKB-KW"/>
</dbReference>
<evidence type="ECO:0000313" key="15">
    <source>
        <dbReference type="Proteomes" id="UP000031036"/>
    </source>
</evidence>
<proteinExistence type="predicted"/>
<evidence type="ECO:0000259" key="12">
    <source>
        <dbReference type="PROSITE" id="PS50280"/>
    </source>
</evidence>
<evidence type="ECO:0000256" key="10">
    <source>
        <dbReference type="ARBA" id="ARBA00049129"/>
    </source>
</evidence>
<dbReference type="GO" id="GO:0140999">
    <property type="term" value="F:histone H3K4 trimethyltransferase activity"/>
    <property type="evidence" value="ECO:0007669"/>
    <property type="project" value="UniProtKB-EC"/>
</dbReference>
<evidence type="ECO:0000256" key="8">
    <source>
        <dbReference type="ARBA" id="ARBA00047571"/>
    </source>
</evidence>
<feature type="domain" description="SET" evidence="12">
    <location>
        <begin position="220"/>
        <end position="337"/>
    </location>
</feature>
<comment type="catalytic activity">
    <reaction evidence="8">
        <text>L-lysyl(4)-[histone H3] + 3 S-adenosyl-L-methionine = N(6),N(6),N(6)-trimethyl-L-lysyl(4)-[histone H3] + 3 S-adenosyl-L-homocysteine + 3 H(+)</text>
        <dbReference type="Rhea" id="RHEA:60260"/>
        <dbReference type="Rhea" id="RHEA-COMP:15537"/>
        <dbReference type="Rhea" id="RHEA-COMP:15547"/>
        <dbReference type="ChEBI" id="CHEBI:15378"/>
        <dbReference type="ChEBI" id="CHEBI:29969"/>
        <dbReference type="ChEBI" id="CHEBI:57856"/>
        <dbReference type="ChEBI" id="CHEBI:59789"/>
        <dbReference type="ChEBI" id="CHEBI:61961"/>
        <dbReference type="EC" id="2.1.1.354"/>
    </reaction>
</comment>
<dbReference type="PANTHER" id="PTHR45814">
    <property type="entry name" value="HISTONE-LYSINE N-METHYLTRANSFERASE SETD1"/>
    <property type="match status" value="1"/>
</dbReference>
<dbReference type="InterPro" id="IPR046341">
    <property type="entry name" value="SET_dom_sf"/>
</dbReference>
<dbReference type="SUPFAM" id="SSF82199">
    <property type="entry name" value="SET domain"/>
    <property type="match status" value="1"/>
</dbReference>
<dbReference type="Proteomes" id="UP000031036">
    <property type="component" value="Unassembled WGS sequence"/>
</dbReference>
<comment type="catalytic activity">
    <reaction evidence="10">
        <text>N(6),N(6)-dimethyl-L-lysyl(4)-[histone H3] + S-adenosyl-L-methionine = N(6),N(6),N(6)-trimethyl-L-lysyl(4)-[histone H3] + S-adenosyl-L-homocysteine + H(+)</text>
        <dbReference type="Rhea" id="RHEA:60272"/>
        <dbReference type="Rhea" id="RHEA-COMP:15537"/>
        <dbReference type="Rhea" id="RHEA-COMP:15540"/>
        <dbReference type="ChEBI" id="CHEBI:15378"/>
        <dbReference type="ChEBI" id="CHEBI:57856"/>
        <dbReference type="ChEBI" id="CHEBI:59789"/>
        <dbReference type="ChEBI" id="CHEBI:61961"/>
        <dbReference type="ChEBI" id="CHEBI:61976"/>
    </reaction>
</comment>
<sequence length="360" mass="41695">MLRRRTSGWSCSTSTTAKKTRRRRINNEFAPLLPPPVDVSRLNESGFEQEVRVNDKQRCEKQEHDILHKFQKNGFDKEDLIYLEKAFDEMQNDGTASWHRTLFWVPPCEMPIIEMLAKPRKVNNTEMFYDDFELADILPHSTGCARTQGYYKLSSKQKRGMLRPQAFQDGAEISERDETTVRHIVQATRKARSDNRRLLSSMGETSSVFFKVNRLKHREKMIKFARSRIHGWGIYALEAIAPGEMIVEYVGQKIRPTVADERERRYISKGMDSSYLFRIDCDNVIDATNMGNFARFINHSCQPNCYAKAVVLDGEKRIVIYSKTQISKGEEITYDYNFPVEEEDKVECLCGAPSCRGTLN</sequence>
<evidence type="ECO:0000256" key="6">
    <source>
        <dbReference type="ARBA" id="ARBA00022853"/>
    </source>
</evidence>
<dbReference type="InterPro" id="IPR044570">
    <property type="entry name" value="Set1-like"/>
</dbReference>
<evidence type="ECO:0000256" key="11">
    <source>
        <dbReference type="SAM" id="MobiDB-lite"/>
    </source>
</evidence>
<evidence type="ECO:0000256" key="7">
    <source>
        <dbReference type="ARBA" id="ARBA00023242"/>
    </source>
</evidence>
<accession>A0A0B2V5N1</accession>
<dbReference type="Gene3D" id="2.170.270.10">
    <property type="entry name" value="SET domain"/>
    <property type="match status" value="1"/>
</dbReference>